<feature type="active site" description="Nucleophile" evidence="5">
    <location>
        <position position="44"/>
    </location>
</feature>
<dbReference type="GO" id="GO:0160148">
    <property type="term" value="F:tRNA pseudouridine(55) synthase activity"/>
    <property type="evidence" value="ECO:0007669"/>
    <property type="project" value="UniProtKB-EC"/>
</dbReference>
<comment type="catalytic activity">
    <reaction evidence="1 5">
        <text>uridine(55) in tRNA = pseudouridine(55) in tRNA</text>
        <dbReference type="Rhea" id="RHEA:42532"/>
        <dbReference type="Rhea" id="RHEA-COMP:10101"/>
        <dbReference type="Rhea" id="RHEA-COMP:10102"/>
        <dbReference type="ChEBI" id="CHEBI:65314"/>
        <dbReference type="ChEBI" id="CHEBI:65315"/>
        <dbReference type="EC" id="5.4.99.25"/>
    </reaction>
</comment>
<dbReference type="NCBIfam" id="TIGR00431">
    <property type="entry name" value="TruB"/>
    <property type="match status" value="1"/>
</dbReference>
<organism evidence="8 9">
    <name type="scientific">Candidatus Uhrbacteria bacterium RIFCSPLOWO2_01_FULL_53_9</name>
    <dbReference type="NCBI Taxonomy" id="1802403"/>
    <lineage>
        <taxon>Bacteria</taxon>
        <taxon>Candidatus Uhriibacteriota</taxon>
    </lineage>
</organism>
<dbReference type="GO" id="GO:1990481">
    <property type="term" value="P:mRNA pseudouridine synthesis"/>
    <property type="evidence" value="ECO:0007669"/>
    <property type="project" value="TreeGrafter"/>
</dbReference>
<dbReference type="Pfam" id="PF16198">
    <property type="entry name" value="TruB_C_2"/>
    <property type="match status" value="1"/>
</dbReference>
<evidence type="ECO:0000259" key="7">
    <source>
        <dbReference type="Pfam" id="PF16198"/>
    </source>
</evidence>
<dbReference type="AlphaFoldDB" id="A0A1F7UXM3"/>
<evidence type="ECO:0000256" key="1">
    <source>
        <dbReference type="ARBA" id="ARBA00000385"/>
    </source>
</evidence>
<gene>
    <name evidence="5" type="primary">truB</name>
    <name evidence="8" type="ORF">A3B32_02690</name>
</gene>
<evidence type="ECO:0000256" key="4">
    <source>
        <dbReference type="ARBA" id="ARBA00023235"/>
    </source>
</evidence>
<name>A0A1F7UXM3_9BACT</name>
<protein>
    <recommendedName>
        <fullName evidence="5">tRNA pseudouridine synthase B</fullName>
        <ecNumber evidence="5">5.4.99.25</ecNumber>
    </recommendedName>
    <alternativeName>
        <fullName evidence="5">tRNA pseudouridine(55) synthase</fullName>
        <shortName evidence="5">Psi55 synthase</shortName>
    </alternativeName>
    <alternativeName>
        <fullName evidence="5">tRNA pseudouridylate synthase</fullName>
    </alternativeName>
    <alternativeName>
        <fullName evidence="5">tRNA-uridine isomerase</fullName>
    </alternativeName>
</protein>
<keyword evidence="3 5" id="KW-0819">tRNA processing</keyword>
<dbReference type="Proteomes" id="UP000176932">
    <property type="component" value="Unassembled WGS sequence"/>
</dbReference>
<reference evidence="8 9" key="1">
    <citation type="journal article" date="2016" name="Nat. Commun.">
        <title>Thousands of microbial genomes shed light on interconnected biogeochemical processes in an aquifer system.</title>
        <authorList>
            <person name="Anantharaman K."/>
            <person name="Brown C.T."/>
            <person name="Hug L.A."/>
            <person name="Sharon I."/>
            <person name="Castelle C.J."/>
            <person name="Probst A.J."/>
            <person name="Thomas B.C."/>
            <person name="Singh A."/>
            <person name="Wilkins M.J."/>
            <person name="Karaoz U."/>
            <person name="Brodie E.L."/>
            <person name="Williams K.H."/>
            <person name="Hubbard S.S."/>
            <person name="Banfield J.F."/>
        </authorList>
    </citation>
    <scope>NUCLEOTIDE SEQUENCE [LARGE SCALE GENOMIC DNA]</scope>
</reference>
<dbReference type="InterPro" id="IPR002501">
    <property type="entry name" value="PsdUridine_synth_N"/>
</dbReference>
<dbReference type="CDD" id="cd02573">
    <property type="entry name" value="PseudoU_synth_EcTruB"/>
    <property type="match status" value="1"/>
</dbReference>
<dbReference type="Gene3D" id="3.30.2350.10">
    <property type="entry name" value="Pseudouridine synthase"/>
    <property type="match status" value="1"/>
</dbReference>
<feature type="domain" description="tRNA pseudouridylate synthase B C-terminal" evidence="7">
    <location>
        <begin position="181"/>
        <end position="221"/>
    </location>
</feature>
<comment type="caution">
    <text evidence="8">The sequence shown here is derived from an EMBL/GenBank/DDBJ whole genome shotgun (WGS) entry which is preliminary data.</text>
</comment>
<evidence type="ECO:0000313" key="9">
    <source>
        <dbReference type="Proteomes" id="UP000176932"/>
    </source>
</evidence>
<dbReference type="GO" id="GO:0031119">
    <property type="term" value="P:tRNA pseudouridine synthesis"/>
    <property type="evidence" value="ECO:0007669"/>
    <property type="project" value="UniProtKB-UniRule"/>
</dbReference>
<comment type="similarity">
    <text evidence="2 5">Belongs to the pseudouridine synthase TruB family. Type 1 subfamily.</text>
</comment>
<dbReference type="InterPro" id="IPR020103">
    <property type="entry name" value="PsdUridine_synth_cat_dom_sf"/>
</dbReference>
<keyword evidence="4 5" id="KW-0413">Isomerase</keyword>
<evidence type="ECO:0000313" key="8">
    <source>
        <dbReference type="EMBL" id="OGL83042.1"/>
    </source>
</evidence>
<dbReference type="EC" id="5.4.99.25" evidence="5"/>
<dbReference type="EMBL" id="MGEL01000044">
    <property type="protein sequence ID" value="OGL83042.1"/>
    <property type="molecule type" value="Genomic_DNA"/>
</dbReference>
<dbReference type="PANTHER" id="PTHR13767:SF2">
    <property type="entry name" value="PSEUDOURIDYLATE SYNTHASE TRUB1"/>
    <property type="match status" value="1"/>
</dbReference>
<evidence type="ECO:0000259" key="6">
    <source>
        <dbReference type="Pfam" id="PF01509"/>
    </source>
</evidence>
<dbReference type="InterPro" id="IPR032819">
    <property type="entry name" value="TruB_C"/>
</dbReference>
<dbReference type="GO" id="GO:0003723">
    <property type="term" value="F:RNA binding"/>
    <property type="evidence" value="ECO:0007669"/>
    <property type="project" value="InterPro"/>
</dbReference>
<dbReference type="InterPro" id="IPR014780">
    <property type="entry name" value="tRNA_psdUridine_synth_TruB"/>
</dbReference>
<feature type="domain" description="Pseudouridine synthase II N-terminal" evidence="6">
    <location>
        <begin position="29"/>
        <end position="180"/>
    </location>
</feature>
<evidence type="ECO:0000256" key="5">
    <source>
        <dbReference type="HAMAP-Rule" id="MF_01080"/>
    </source>
</evidence>
<sequence>MTNLLPKSGFLLIDKPAGWTSFDVVAKLRRITGVRKIGHAGTLDPFATGLLIVAVGKDATKQMDQFVKLTKAYEATFVLGATSTTHDPEGDIVQNVNPESRIQNREPIESAIQALTGRLDQIPPMHSAIKVGGKRLYKLARQGKEIERKPRSIIVHAFEVLEYAWPELRVHILCSSGTYIRALARDLGTALGIGAYASALRRTKIGEYSVEDALSLDALTPENWHAYLKNVAPR</sequence>
<dbReference type="PANTHER" id="PTHR13767">
    <property type="entry name" value="TRNA-PSEUDOURIDINE SYNTHASE"/>
    <property type="match status" value="1"/>
</dbReference>
<dbReference type="HAMAP" id="MF_01080">
    <property type="entry name" value="TruB_bact"/>
    <property type="match status" value="1"/>
</dbReference>
<accession>A0A1F7UXM3</accession>
<dbReference type="Pfam" id="PF01509">
    <property type="entry name" value="TruB_N"/>
    <property type="match status" value="1"/>
</dbReference>
<comment type="function">
    <text evidence="5">Responsible for synthesis of pseudouridine from uracil-55 in the psi GC loop of transfer RNAs.</text>
</comment>
<evidence type="ECO:0000256" key="3">
    <source>
        <dbReference type="ARBA" id="ARBA00022694"/>
    </source>
</evidence>
<evidence type="ECO:0000256" key="2">
    <source>
        <dbReference type="ARBA" id="ARBA00005642"/>
    </source>
</evidence>
<proteinExistence type="inferred from homology"/>
<dbReference type="SUPFAM" id="SSF55120">
    <property type="entry name" value="Pseudouridine synthase"/>
    <property type="match status" value="1"/>
</dbReference>